<sequence length="207" mass="22602">MGNKTPRVREARGAGVPEADPLPGFAENGRASLAGEHLPTAVELMAGMPFFEGSMHSDMAEWGREHAREIRKRGDLDGALHHLRLLDRLVMNPGEGAVERLLAGIDPELGWHESETRQSLLRARVYLAHFLVPEHMVFVAGELAALSLSHPGAGSRVFIRKAFAWTALCHEIQQRGLRGAVTDFPAFERAFELKFGGAAPACRGTAH</sequence>
<dbReference type="Proteomes" id="UP000666240">
    <property type="component" value="Unassembled WGS sequence"/>
</dbReference>
<keyword evidence="3" id="KW-1185">Reference proteome</keyword>
<comment type="caution">
    <text evidence="2">The sequence shown here is derived from an EMBL/GenBank/DDBJ whole genome shotgun (WGS) entry which is preliminary data.</text>
</comment>
<dbReference type="AlphaFoldDB" id="A0A8J7QWM9"/>
<protein>
    <submittedName>
        <fullName evidence="2">Uncharacterized protein</fullName>
    </submittedName>
</protein>
<evidence type="ECO:0000313" key="3">
    <source>
        <dbReference type="Proteomes" id="UP000666240"/>
    </source>
</evidence>
<feature type="region of interest" description="Disordered" evidence="1">
    <location>
        <begin position="1"/>
        <end position="24"/>
    </location>
</feature>
<evidence type="ECO:0000313" key="2">
    <source>
        <dbReference type="EMBL" id="MBP0437978.1"/>
    </source>
</evidence>
<organism evidence="2 3">
    <name type="scientific">Tianweitania sediminis</name>
    <dbReference type="NCBI Taxonomy" id="1502156"/>
    <lineage>
        <taxon>Bacteria</taxon>
        <taxon>Pseudomonadati</taxon>
        <taxon>Pseudomonadota</taxon>
        <taxon>Alphaproteobacteria</taxon>
        <taxon>Hyphomicrobiales</taxon>
        <taxon>Phyllobacteriaceae</taxon>
        <taxon>Tianweitania</taxon>
    </lineage>
</organism>
<evidence type="ECO:0000256" key="1">
    <source>
        <dbReference type="SAM" id="MobiDB-lite"/>
    </source>
</evidence>
<reference evidence="2" key="1">
    <citation type="submission" date="2021-03" db="EMBL/GenBank/DDBJ databases">
        <title>Genome sequencing and assembly of Tianweitania sediminis.</title>
        <authorList>
            <person name="Chhetri G."/>
        </authorList>
    </citation>
    <scope>NUCLEOTIDE SEQUENCE</scope>
    <source>
        <strain evidence="2">Z8</strain>
    </source>
</reference>
<dbReference type="RefSeq" id="WP_209333923.1">
    <property type="nucleotide sequence ID" value="NZ_JAGIYY010000001.1"/>
</dbReference>
<dbReference type="EMBL" id="JAGIYY010000001">
    <property type="protein sequence ID" value="MBP0437978.1"/>
    <property type="molecule type" value="Genomic_DNA"/>
</dbReference>
<name>A0A8J7QWM9_9HYPH</name>
<proteinExistence type="predicted"/>
<accession>A0A8J7QWM9</accession>
<gene>
    <name evidence="2" type="ORF">J5Y06_04880</name>
</gene>